<proteinExistence type="predicted"/>
<dbReference type="InterPro" id="IPR050111">
    <property type="entry name" value="C-type_lectin/snaclec_domain"/>
</dbReference>
<keyword evidence="2" id="KW-1133">Transmembrane helix</keyword>
<dbReference type="PROSITE" id="PS50041">
    <property type="entry name" value="C_TYPE_LECTIN_2"/>
    <property type="match status" value="1"/>
</dbReference>
<organism evidence="4 5">
    <name type="scientific">Lingula anatina</name>
    <name type="common">Brachiopod</name>
    <name type="synonym">Lingula unguis</name>
    <dbReference type="NCBI Taxonomy" id="7574"/>
    <lineage>
        <taxon>Eukaryota</taxon>
        <taxon>Metazoa</taxon>
        <taxon>Spiralia</taxon>
        <taxon>Lophotrochozoa</taxon>
        <taxon>Brachiopoda</taxon>
        <taxon>Linguliformea</taxon>
        <taxon>Lingulata</taxon>
        <taxon>Lingulida</taxon>
        <taxon>Linguloidea</taxon>
        <taxon>Lingulidae</taxon>
        <taxon>Lingula</taxon>
    </lineage>
</organism>
<dbReference type="InterPro" id="IPR001304">
    <property type="entry name" value="C-type_lectin-like"/>
</dbReference>
<evidence type="ECO:0000256" key="1">
    <source>
        <dbReference type="SAM" id="MobiDB-lite"/>
    </source>
</evidence>
<evidence type="ECO:0000259" key="3">
    <source>
        <dbReference type="PROSITE" id="PS50041"/>
    </source>
</evidence>
<dbReference type="SUPFAM" id="SSF56436">
    <property type="entry name" value="C-type lectin-like"/>
    <property type="match status" value="1"/>
</dbReference>
<gene>
    <name evidence="5" type="primary">LOC106150491</name>
</gene>
<evidence type="ECO:0000256" key="2">
    <source>
        <dbReference type="SAM" id="Phobius"/>
    </source>
</evidence>
<dbReference type="Proteomes" id="UP000085678">
    <property type="component" value="Unplaced"/>
</dbReference>
<feature type="transmembrane region" description="Helical" evidence="2">
    <location>
        <begin position="109"/>
        <end position="130"/>
    </location>
</feature>
<feature type="domain" description="C-type lectin" evidence="3">
    <location>
        <begin position="169"/>
        <end position="292"/>
    </location>
</feature>
<dbReference type="InterPro" id="IPR016186">
    <property type="entry name" value="C-type_lectin-like/link_sf"/>
</dbReference>
<dbReference type="GeneID" id="106150491"/>
<sequence>MARVEDPPSHSYFNAEVLTKRENPEEPPLTGLTGSDSSRETVENYTNTAYYLDTEPFYTPLDLETTPNHPTYDYVDPSGSNHIPTENERFPSTKHKPDTVVRSLIRERCLLRAVVVVCCLMIVTLAVGFIPASSKTCTYTTPNTESFSVQGNRSYPKFLPECPPNFISANNSCYFVNSVINQNWTESQAFCQRLGANLVAIESRTENEFIINILRLNNFAAIASPPAWWIGATDTQTEGHFVWAVLNTTVDTWFGRKPDNANRGQDCATIRFYRKVTWNDKACRYRRGCICELQIRADSERRPKRSADQIW</sequence>
<feature type="region of interest" description="Disordered" evidence="1">
    <location>
        <begin position="1"/>
        <end position="40"/>
    </location>
</feature>
<keyword evidence="2" id="KW-0472">Membrane</keyword>
<reference evidence="5" key="1">
    <citation type="submission" date="2025-08" db="UniProtKB">
        <authorList>
            <consortium name="RefSeq"/>
        </authorList>
    </citation>
    <scope>IDENTIFICATION</scope>
    <source>
        <tissue evidence="5">Gonads</tissue>
    </source>
</reference>
<dbReference type="Pfam" id="PF00059">
    <property type="entry name" value="Lectin_C"/>
    <property type="match status" value="1"/>
</dbReference>
<keyword evidence="2" id="KW-0812">Transmembrane</keyword>
<accession>A0A1S3H0X9</accession>
<dbReference type="InParanoid" id="A0A1S3H0X9"/>
<protein>
    <submittedName>
        <fullName evidence="5">C-type lectin domain family 6 member A</fullName>
    </submittedName>
</protein>
<keyword evidence="4" id="KW-1185">Reference proteome</keyword>
<dbReference type="KEGG" id="lak:106150491"/>
<dbReference type="AlphaFoldDB" id="A0A1S3H0X9"/>
<dbReference type="InterPro" id="IPR016187">
    <property type="entry name" value="CTDL_fold"/>
</dbReference>
<dbReference type="OrthoDB" id="6051775at2759"/>
<dbReference type="CDD" id="cd00037">
    <property type="entry name" value="CLECT"/>
    <property type="match status" value="1"/>
</dbReference>
<evidence type="ECO:0000313" key="5">
    <source>
        <dbReference type="RefSeq" id="XP_013378799.1"/>
    </source>
</evidence>
<dbReference type="PANTHER" id="PTHR22803">
    <property type="entry name" value="MANNOSE, PHOSPHOLIPASE, LECTIN RECEPTOR RELATED"/>
    <property type="match status" value="1"/>
</dbReference>
<dbReference type="SMART" id="SM00034">
    <property type="entry name" value="CLECT"/>
    <property type="match status" value="1"/>
</dbReference>
<evidence type="ECO:0000313" key="4">
    <source>
        <dbReference type="Proteomes" id="UP000085678"/>
    </source>
</evidence>
<dbReference type="Gene3D" id="3.10.100.10">
    <property type="entry name" value="Mannose-Binding Protein A, subunit A"/>
    <property type="match status" value="1"/>
</dbReference>
<name>A0A1S3H0X9_LINAN</name>
<dbReference type="RefSeq" id="XP_013378799.1">
    <property type="nucleotide sequence ID" value="XM_013523345.1"/>
</dbReference>